<dbReference type="GO" id="GO:0016829">
    <property type="term" value="F:lyase activity"/>
    <property type="evidence" value="ECO:0007669"/>
    <property type="project" value="UniProtKB-KW"/>
</dbReference>
<dbReference type="Pfam" id="PF18029">
    <property type="entry name" value="Glyoxalase_6"/>
    <property type="match status" value="1"/>
</dbReference>
<dbReference type="SUPFAM" id="SSF54593">
    <property type="entry name" value="Glyoxalase/Bleomycin resistance protein/Dihydroxybiphenyl dioxygenase"/>
    <property type="match status" value="2"/>
</dbReference>
<organism evidence="2 3">
    <name type="scientific">Longispora fulva</name>
    <dbReference type="NCBI Taxonomy" id="619741"/>
    <lineage>
        <taxon>Bacteria</taxon>
        <taxon>Bacillati</taxon>
        <taxon>Actinomycetota</taxon>
        <taxon>Actinomycetes</taxon>
        <taxon>Micromonosporales</taxon>
        <taxon>Micromonosporaceae</taxon>
        <taxon>Longispora</taxon>
    </lineage>
</organism>
<dbReference type="PROSITE" id="PS51819">
    <property type="entry name" value="VOC"/>
    <property type="match status" value="2"/>
</dbReference>
<gene>
    <name evidence="2" type="ORF">IW245_001643</name>
</gene>
<dbReference type="AlphaFoldDB" id="A0A8J7GLX0"/>
<keyword evidence="2" id="KW-0456">Lyase</keyword>
<protein>
    <submittedName>
        <fullName evidence="2">Putative enzyme related to lactoylglutathione lyase</fullName>
    </submittedName>
</protein>
<sequence>MADTFPPGAPNWADLGSTDVPGAVAFYTTLFGWTAEDMGPEAGGYHVLRLDGAQVGGLGPATDPTRGTSWVVYFATDDVDATSAKVASAGGTVVVEPMDVMDLGRMAVYTDPAGAYFSAWQPGTHRGWEATAVAGAVGWSELSTTDLDGVKPFYAAVLPVSLRDIGDDVTQMPYTLLEVGGQAVAGAMGSADGTSRWGVYFNVDDVDATADAAVAAGATELFRQDSPAGRMAGLVDPQGGVFSIITPDPDFRP</sequence>
<feature type="domain" description="VOC" evidence="1">
    <location>
        <begin position="9"/>
        <end position="122"/>
    </location>
</feature>
<evidence type="ECO:0000313" key="3">
    <source>
        <dbReference type="Proteomes" id="UP000622552"/>
    </source>
</evidence>
<dbReference type="Proteomes" id="UP000622552">
    <property type="component" value="Unassembled WGS sequence"/>
</dbReference>
<dbReference type="InterPro" id="IPR041581">
    <property type="entry name" value="Glyoxalase_6"/>
</dbReference>
<proteinExistence type="predicted"/>
<dbReference type="InterPro" id="IPR052164">
    <property type="entry name" value="Anthracycline_SecMetBiosynth"/>
</dbReference>
<dbReference type="EMBL" id="JADOUF010000001">
    <property type="protein sequence ID" value="MBG6135449.1"/>
    <property type="molecule type" value="Genomic_DNA"/>
</dbReference>
<dbReference type="InterPro" id="IPR004360">
    <property type="entry name" value="Glyas_Fos-R_dOase_dom"/>
</dbReference>
<dbReference type="InterPro" id="IPR029068">
    <property type="entry name" value="Glyas_Bleomycin-R_OHBP_Dase"/>
</dbReference>
<keyword evidence="3" id="KW-1185">Reference proteome</keyword>
<dbReference type="PANTHER" id="PTHR33993:SF10">
    <property type="entry name" value="CONSERVED PROTEIN"/>
    <property type="match status" value="1"/>
</dbReference>
<dbReference type="RefSeq" id="WP_197002555.1">
    <property type="nucleotide sequence ID" value="NZ_BONS01000003.1"/>
</dbReference>
<dbReference type="Pfam" id="PF00903">
    <property type="entry name" value="Glyoxalase"/>
    <property type="match status" value="1"/>
</dbReference>
<accession>A0A8J7GLX0</accession>
<comment type="caution">
    <text evidence="2">The sequence shown here is derived from an EMBL/GenBank/DDBJ whole genome shotgun (WGS) entry which is preliminary data.</text>
</comment>
<dbReference type="PANTHER" id="PTHR33993">
    <property type="entry name" value="GLYOXALASE-RELATED"/>
    <property type="match status" value="1"/>
</dbReference>
<dbReference type="Gene3D" id="3.10.180.10">
    <property type="entry name" value="2,3-Dihydroxybiphenyl 1,2-Dioxygenase, domain 1"/>
    <property type="match status" value="2"/>
</dbReference>
<reference evidence="2" key="1">
    <citation type="submission" date="2020-11" db="EMBL/GenBank/DDBJ databases">
        <title>Sequencing the genomes of 1000 actinobacteria strains.</title>
        <authorList>
            <person name="Klenk H.-P."/>
        </authorList>
    </citation>
    <scope>NUCLEOTIDE SEQUENCE</scope>
    <source>
        <strain evidence="2">DSM 45356</strain>
    </source>
</reference>
<dbReference type="CDD" id="cd07247">
    <property type="entry name" value="SgaA_N_like"/>
    <property type="match status" value="1"/>
</dbReference>
<feature type="domain" description="VOC" evidence="1">
    <location>
        <begin position="136"/>
        <end position="247"/>
    </location>
</feature>
<evidence type="ECO:0000259" key="1">
    <source>
        <dbReference type="PROSITE" id="PS51819"/>
    </source>
</evidence>
<name>A0A8J7GLX0_9ACTN</name>
<evidence type="ECO:0000313" key="2">
    <source>
        <dbReference type="EMBL" id="MBG6135449.1"/>
    </source>
</evidence>
<dbReference type="InterPro" id="IPR037523">
    <property type="entry name" value="VOC_core"/>
</dbReference>